<dbReference type="Proteomes" id="UP000694867">
    <property type="component" value="Unplaced"/>
</dbReference>
<evidence type="ECO:0000256" key="1">
    <source>
        <dbReference type="ARBA" id="ARBA00022614"/>
    </source>
</evidence>
<sequence>MLLGVILLPILSVVSAADVACPRDEYLLPFGCRCRSEGRVQCSNVQDSKKFEMIMAACQGYQLLEFTLVNAKLEWLPPTTFQFIDTLEFVLSNSVLESLTEPIPGNRLFKGSGVEHFILSNTDIRDGDLSQIGYLDDLKQLVIKNYPNALFLASLVGKIQQTQIQELILENLPHLVWRGDEIAPLNHLRTLSLSGLNLKEIRREDLPENVGNLENLWLKDNNLQWLPDDFLTDMKSLKMLDLSSNKFKTLYEETFASFSEFIVLHGNPLECDSRLDWLRERLRSNSLKIMTPQPIKCQDGSNLIDLLL</sequence>
<dbReference type="Gene3D" id="3.80.10.10">
    <property type="entry name" value="Ribonuclease Inhibitor"/>
    <property type="match status" value="1"/>
</dbReference>
<dbReference type="GO" id="GO:0045121">
    <property type="term" value="C:membrane raft"/>
    <property type="evidence" value="ECO:0007669"/>
    <property type="project" value="UniProtKB-SubCell"/>
</dbReference>
<protein>
    <submittedName>
        <fullName evidence="7">p-granule-associated novel protein 1</fullName>
    </submittedName>
</protein>
<dbReference type="KEGG" id="goe:100900223"/>
<name>A0AAJ6W0M0_9ACAR</name>
<feature type="signal peptide" evidence="5">
    <location>
        <begin position="1"/>
        <end position="16"/>
    </location>
</feature>
<dbReference type="InterPro" id="IPR050541">
    <property type="entry name" value="LRR_TM_domain-containing"/>
</dbReference>
<dbReference type="GO" id="GO:0005886">
    <property type="term" value="C:plasma membrane"/>
    <property type="evidence" value="ECO:0007669"/>
    <property type="project" value="UniProtKB-SubCell"/>
</dbReference>
<dbReference type="PANTHER" id="PTHR24369">
    <property type="entry name" value="ANTIGEN BSP, PUTATIVE-RELATED"/>
    <property type="match status" value="1"/>
</dbReference>
<dbReference type="AlphaFoldDB" id="A0AAJ6W0M0"/>
<dbReference type="InterPro" id="IPR032675">
    <property type="entry name" value="LRR_dom_sf"/>
</dbReference>
<dbReference type="SMART" id="SM00369">
    <property type="entry name" value="LRR_TYP"/>
    <property type="match status" value="3"/>
</dbReference>
<organism evidence="6 7">
    <name type="scientific">Galendromus occidentalis</name>
    <name type="common">western predatory mite</name>
    <dbReference type="NCBI Taxonomy" id="34638"/>
    <lineage>
        <taxon>Eukaryota</taxon>
        <taxon>Metazoa</taxon>
        <taxon>Ecdysozoa</taxon>
        <taxon>Arthropoda</taxon>
        <taxon>Chelicerata</taxon>
        <taxon>Arachnida</taxon>
        <taxon>Acari</taxon>
        <taxon>Parasitiformes</taxon>
        <taxon>Mesostigmata</taxon>
        <taxon>Gamasina</taxon>
        <taxon>Phytoseioidea</taxon>
        <taxon>Phytoseiidae</taxon>
        <taxon>Typhlodrominae</taxon>
        <taxon>Galendromus</taxon>
    </lineage>
</organism>
<keyword evidence="1" id="KW-0433">Leucine-rich repeat</keyword>
<keyword evidence="2 5" id="KW-0732">Signal</keyword>
<evidence type="ECO:0000256" key="3">
    <source>
        <dbReference type="ARBA" id="ARBA00022737"/>
    </source>
</evidence>
<evidence type="ECO:0000313" key="6">
    <source>
        <dbReference type="Proteomes" id="UP000694867"/>
    </source>
</evidence>
<dbReference type="Pfam" id="PF13855">
    <property type="entry name" value="LRR_8"/>
    <property type="match status" value="1"/>
</dbReference>
<accession>A0AAJ6W0M0</accession>
<dbReference type="RefSeq" id="XP_003747604.1">
    <property type="nucleotide sequence ID" value="XM_003747556.2"/>
</dbReference>
<keyword evidence="3" id="KW-0677">Repeat</keyword>
<dbReference type="GO" id="GO:0098552">
    <property type="term" value="C:side of membrane"/>
    <property type="evidence" value="ECO:0007669"/>
    <property type="project" value="UniProtKB-KW"/>
</dbReference>
<evidence type="ECO:0000313" key="7">
    <source>
        <dbReference type="RefSeq" id="XP_003747604.1"/>
    </source>
</evidence>
<dbReference type="PANTHER" id="PTHR24369:SF196">
    <property type="entry name" value="RETICULON 4 RECEPTOR LIKE 1"/>
    <property type="match status" value="1"/>
</dbReference>
<evidence type="ECO:0000256" key="2">
    <source>
        <dbReference type="ARBA" id="ARBA00022729"/>
    </source>
</evidence>
<gene>
    <name evidence="7" type="primary">LOC100900223</name>
</gene>
<keyword evidence="4" id="KW-0325">Glycoprotein</keyword>
<feature type="chain" id="PRO_5042487444" evidence="5">
    <location>
        <begin position="17"/>
        <end position="308"/>
    </location>
</feature>
<proteinExistence type="predicted"/>
<dbReference type="GeneID" id="100900223"/>
<reference evidence="7" key="1">
    <citation type="submission" date="2025-08" db="UniProtKB">
        <authorList>
            <consortium name="RefSeq"/>
        </authorList>
    </citation>
    <scope>IDENTIFICATION</scope>
</reference>
<evidence type="ECO:0000256" key="5">
    <source>
        <dbReference type="SAM" id="SignalP"/>
    </source>
</evidence>
<keyword evidence="6" id="KW-1185">Reference proteome</keyword>
<dbReference type="GO" id="GO:0043204">
    <property type="term" value="C:perikaryon"/>
    <property type="evidence" value="ECO:0007669"/>
    <property type="project" value="UniProtKB-SubCell"/>
</dbReference>
<dbReference type="InterPro" id="IPR003591">
    <property type="entry name" value="Leu-rich_rpt_typical-subtyp"/>
</dbReference>
<evidence type="ECO:0000256" key="4">
    <source>
        <dbReference type="ARBA" id="ARBA00023180"/>
    </source>
</evidence>
<dbReference type="InterPro" id="IPR001611">
    <property type="entry name" value="Leu-rich_rpt"/>
</dbReference>
<dbReference type="SUPFAM" id="SSF52058">
    <property type="entry name" value="L domain-like"/>
    <property type="match status" value="1"/>
</dbReference>
<dbReference type="GO" id="GO:0042995">
    <property type="term" value="C:cell projection"/>
    <property type="evidence" value="ECO:0007669"/>
    <property type="project" value="UniProtKB-SubCell"/>
</dbReference>